<keyword evidence="2" id="KW-1185">Reference proteome</keyword>
<proteinExistence type="predicted"/>
<dbReference type="Proteomes" id="UP000018901">
    <property type="component" value="Chromosome"/>
</dbReference>
<accession>W0EX66</accession>
<dbReference type="EMBL" id="CP007034">
    <property type="protein sequence ID" value="AHF13789.1"/>
    <property type="molecule type" value="Genomic_DNA"/>
</dbReference>
<dbReference type="AlphaFoldDB" id="W0EX66"/>
<name>W0EX66_9BACT</name>
<gene>
    <name evidence="1" type="ORF">BARVI_06590</name>
</gene>
<evidence type="ECO:0000313" key="1">
    <source>
        <dbReference type="EMBL" id="AHF13789.1"/>
    </source>
</evidence>
<reference evidence="1 2" key="1">
    <citation type="submission" date="2013-12" db="EMBL/GenBank/DDBJ databases">
        <authorList>
            <consortium name="DOE Joint Genome Institute"/>
            <person name="Eisen J."/>
            <person name="Huntemann M."/>
            <person name="Han J."/>
            <person name="Chen A."/>
            <person name="Kyrpides N."/>
            <person name="Mavromatis K."/>
            <person name="Markowitz V."/>
            <person name="Palaniappan K."/>
            <person name="Ivanova N."/>
            <person name="Schaumberg A."/>
            <person name="Pati A."/>
            <person name="Liolios K."/>
            <person name="Nordberg H.P."/>
            <person name="Cantor M.N."/>
            <person name="Hua S.X."/>
            <person name="Woyke T."/>
        </authorList>
    </citation>
    <scope>NUCLEOTIDE SEQUENCE [LARGE SCALE GENOMIC DNA]</scope>
    <source>
        <strain evidence="2">DSM 18177</strain>
    </source>
</reference>
<evidence type="ECO:0000313" key="2">
    <source>
        <dbReference type="Proteomes" id="UP000018901"/>
    </source>
</evidence>
<organism evidence="1 2">
    <name type="scientific">Barnesiella viscericola DSM 18177</name>
    <dbReference type="NCBI Taxonomy" id="880074"/>
    <lineage>
        <taxon>Bacteria</taxon>
        <taxon>Pseudomonadati</taxon>
        <taxon>Bacteroidota</taxon>
        <taxon>Bacteroidia</taxon>
        <taxon>Bacteroidales</taxon>
        <taxon>Barnesiellaceae</taxon>
        <taxon>Barnesiella</taxon>
    </lineage>
</organism>
<dbReference type="STRING" id="880074.BARVI_06590"/>
<protein>
    <submittedName>
        <fullName evidence="1">Uncharacterized protein</fullName>
    </submittedName>
</protein>
<sequence>MGNLIVYLCGIITNTKVENFSEKKNNRLIINIFDDILPGYITLLIVTKGETTRAKQVKAV</sequence>
<dbReference type="HOGENOM" id="CLU_2931954_0_0_10"/>
<dbReference type="KEGG" id="bvs:BARVI_06590"/>